<reference evidence="1" key="1">
    <citation type="submission" date="2023-10" db="EMBL/GenBank/DDBJ databases">
        <authorList>
            <person name="Rodriguez Cubillos JULIANA M."/>
            <person name="De Vega J."/>
        </authorList>
    </citation>
    <scope>NUCLEOTIDE SEQUENCE</scope>
</reference>
<evidence type="ECO:0000313" key="1">
    <source>
        <dbReference type="EMBL" id="CAJ2637272.1"/>
    </source>
</evidence>
<dbReference type="Proteomes" id="UP001177021">
    <property type="component" value="Unassembled WGS sequence"/>
</dbReference>
<organism evidence="1 2">
    <name type="scientific">Trifolium pratense</name>
    <name type="common">Red clover</name>
    <dbReference type="NCBI Taxonomy" id="57577"/>
    <lineage>
        <taxon>Eukaryota</taxon>
        <taxon>Viridiplantae</taxon>
        <taxon>Streptophyta</taxon>
        <taxon>Embryophyta</taxon>
        <taxon>Tracheophyta</taxon>
        <taxon>Spermatophyta</taxon>
        <taxon>Magnoliopsida</taxon>
        <taxon>eudicotyledons</taxon>
        <taxon>Gunneridae</taxon>
        <taxon>Pentapetalae</taxon>
        <taxon>rosids</taxon>
        <taxon>fabids</taxon>
        <taxon>Fabales</taxon>
        <taxon>Fabaceae</taxon>
        <taxon>Papilionoideae</taxon>
        <taxon>50 kb inversion clade</taxon>
        <taxon>NPAAA clade</taxon>
        <taxon>Hologalegina</taxon>
        <taxon>IRL clade</taxon>
        <taxon>Trifolieae</taxon>
        <taxon>Trifolium</taxon>
    </lineage>
</organism>
<dbReference type="EMBL" id="CASHSV030000013">
    <property type="protein sequence ID" value="CAJ2637272.1"/>
    <property type="molecule type" value="Genomic_DNA"/>
</dbReference>
<keyword evidence="2" id="KW-1185">Reference proteome</keyword>
<evidence type="ECO:0000313" key="2">
    <source>
        <dbReference type="Proteomes" id="UP001177021"/>
    </source>
</evidence>
<name>A0ACB0J083_TRIPR</name>
<gene>
    <name evidence="1" type="ORF">MILVUS5_LOCUS7647</name>
</gene>
<proteinExistence type="predicted"/>
<protein>
    <submittedName>
        <fullName evidence="1">Uncharacterized protein</fullName>
    </submittedName>
</protein>
<sequence length="106" mass="12028">MPFASTIQFKMKKNFLIVFVMLLSFSFVLYVSAIPATRTKKLIIEDESVFPSLPQDQSSLMLENGEKMKIHMDEIRLMGRRIDLELHDYAGPGANKEHDPKSPGNG</sequence>
<comment type="caution">
    <text evidence="1">The sequence shown here is derived from an EMBL/GenBank/DDBJ whole genome shotgun (WGS) entry which is preliminary data.</text>
</comment>
<accession>A0ACB0J083</accession>